<dbReference type="AlphaFoldDB" id="A0A2X4UHU3"/>
<reference evidence="1 2" key="1">
    <citation type="submission" date="2018-06" db="EMBL/GenBank/DDBJ databases">
        <authorList>
            <consortium name="Pathogen Informatics"/>
            <person name="Doyle S."/>
        </authorList>
    </citation>
    <scope>NUCLEOTIDE SEQUENCE [LARGE SCALE GENOMIC DNA]</scope>
    <source>
        <strain evidence="1 2">NCTC12151</strain>
    </source>
</reference>
<gene>
    <name evidence="1" type="ORF">NCTC12151_01212</name>
</gene>
<sequence length="34" mass="4066">MIFEMKCAPEEKKPGYMPFDYEICLTILSWPTPR</sequence>
<accession>A0A2X4UHU3</accession>
<organism evidence="1 2">
    <name type="scientific">Leminorella richardii</name>
    <dbReference type="NCBI Taxonomy" id="158841"/>
    <lineage>
        <taxon>Bacteria</taxon>
        <taxon>Pseudomonadati</taxon>
        <taxon>Pseudomonadota</taxon>
        <taxon>Gammaproteobacteria</taxon>
        <taxon>Enterobacterales</taxon>
        <taxon>Budviciaceae</taxon>
        <taxon>Leminorella</taxon>
    </lineage>
</organism>
<name>A0A2X4UHU3_9GAMM</name>
<dbReference type="EMBL" id="LS483470">
    <property type="protein sequence ID" value="SQI38583.1"/>
    <property type="molecule type" value="Genomic_DNA"/>
</dbReference>
<evidence type="ECO:0000313" key="1">
    <source>
        <dbReference type="EMBL" id="SQI38583.1"/>
    </source>
</evidence>
<evidence type="ECO:0000313" key="2">
    <source>
        <dbReference type="Proteomes" id="UP000249005"/>
    </source>
</evidence>
<keyword evidence="2" id="KW-1185">Reference proteome</keyword>
<dbReference type="KEGG" id="lri:NCTC12151_01212"/>
<protein>
    <submittedName>
        <fullName evidence="1">Uncharacterized protein</fullName>
    </submittedName>
</protein>
<proteinExistence type="predicted"/>
<dbReference type="Proteomes" id="UP000249005">
    <property type="component" value="Chromosome 1"/>
</dbReference>